<comment type="caution">
    <text evidence="2">The sequence shown here is derived from an EMBL/GenBank/DDBJ whole genome shotgun (WGS) entry which is preliminary data.</text>
</comment>
<dbReference type="InterPro" id="IPR004096">
    <property type="entry name" value="V4R"/>
</dbReference>
<dbReference type="Proteomes" id="UP000236642">
    <property type="component" value="Unassembled WGS sequence"/>
</dbReference>
<gene>
    <name evidence="2" type="ORF">HRbin22_00451</name>
</gene>
<evidence type="ECO:0000259" key="1">
    <source>
        <dbReference type="SMART" id="SM00989"/>
    </source>
</evidence>
<reference evidence="3" key="1">
    <citation type="submission" date="2017-09" db="EMBL/GenBank/DDBJ databases">
        <title>Metaegenomics of thermophilic ammonia-oxidizing enrichment culture.</title>
        <authorList>
            <person name="Kato S."/>
            <person name="Suzuki K."/>
        </authorList>
    </citation>
    <scope>NUCLEOTIDE SEQUENCE [LARGE SCALE GENOMIC DNA]</scope>
</reference>
<accession>A0A2H5Y4G2</accession>
<dbReference type="InterPro" id="IPR024096">
    <property type="entry name" value="NO_sig/Golgi_transp_ligand-bd"/>
</dbReference>
<protein>
    <recommendedName>
        <fullName evidence="1">4-vinyl reductase 4VR domain-containing protein</fullName>
    </recommendedName>
</protein>
<dbReference type="SMART" id="SM00989">
    <property type="entry name" value="V4R"/>
    <property type="match status" value="1"/>
</dbReference>
<sequence length="204" mass="22673">MTHGQLTNRYARQILDAARQVIGPEAWARALEGAGLERYREQLPPASPEPGVTFAEISAFCQRIREQGGPEGGRILRQIGHQVFRRDLEAYGWVANLIRLVTGFLQAPGDRVYNALQRGANVVRLETGSAPHVWREGSRFYWENPSCPYCVGIPCAEPCCDLPAGVLEALVAWVLERPVEAVRVIEESCRGGGAGACRYRIEWQ</sequence>
<evidence type="ECO:0000313" key="2">
    <source>
        <dbReference type="EMBL" id="GBD08218.1"/>
    </source>
</evidence>
<evidence type="ECO:0000313" key="3">
    <source>
        <dbReference type="Proteomes" id="UP000236642"/>
    </source>
</evidence>
<dbReference type="AlphaFoldDB" id="A0A2H5Y4G2"/>
<dbReference type="Gene3D" id="3.30.1380.20">
    <property type="entry name" value="Trafficking protein particle complex subunit 3"/>
    <property type="match status" value="1"/>
</dbReference>
<proteinExistence type="predicted"/>
<organism evidence="2 3">
    <name type="scientific">Candidatus Thermoflexus japonica</name>
    <dbReference type="NCBI Taxonomy" id="2035417"/>
    <lineage>
        <taxon>Bacteria</taxon>
        <taxon>Bacillati</taxon>
        <taxon>Chloroflexota</taxon>
        <taxon>Thermoflexia</taxon>
        <taxon>Thermoflexales</taxon>
        <taxon>Thermoflexaceae</taxon>
        <taxon>Thermoflexus</taxon>
    </lineage>
</organism>
<feature type="domain" description="4-vinyl reductase 4VR" evidence="1">
    <location>
        <begin position="141"/>
        <end position="203"/>
    </location>
</feature>
<dbReference type="SUPFAM" id="SSF111126">
    <property type="entry name" value="Ligand-binding domain in the NO signalling and Golgi transport"/>
    <property type="match status" value="1"/>
</dbReference>
<dbReference type="EMBL" id="BEHY01000006">
    <property type="protein sequence ID" value="GBD08218.1"/>
    <property type="molecule type" value="Genomic_DNA"/>
</dbReference>
<name>A0A2H5Y4G2_9CHLR</name>